<dbReference type="EMBL" id="FRAS01000001">
    <property type="protein sequence ID" value="SHJ98762.1"/>
    <property type="molecule type" value="Genomic_DNA"/>
</dbReference>
<dbReference type="Proteomes" id="UP000183947">
    <property type="component" value="Unassembled WGS sequence"/>
</dbReference>
<gene>
    <name evidence="2" type="ORF">SAMN02746009_00003</name>
</gene>
<organism evidence="2 3">
    <name type="scientific">Hymenobacter psychrotolerans DSM 18569</name>
    <dbReference type="NCBI Taxonomy" id="1121959"/>
    <lineage>
        <taxon>Bacteria</taxon>
        <taxon>Pseudomonadati</taxon>
        <taxon>Bacteroidota</taxon>
        <taxon>Cytophagia</taxon>
        <taxon>Cytophagales</taxon>
        <taxon>Hymenobacteraceae</taxon>
        <taxon>Hymenobacter</taxon>
    </lineage>
</organism>
<accession>A0A1M6NT45</accession>
<reference evidence="3" key="1">
    <citation type="submission" date="2016-11" db="EMBL/GenBank/DDBJ databases">
        <authorList>
            <person name="Varghese N."/>
            <person name="Submissions S."/>
        </authorList>
    </citation>
    <scope>NUCLEOTIDE SEQUENCE [LARGE SCALE GENOMIC DNA]</scope>
    <source>
        <strain evidence="3">DSM 18569</strain>
    </source>
</reference>
<keyword evidence="1" id="KW-0812">Transmembrane</keyword>
<evidence type="ECO:0000313" key="3">
    <source>
        <dbReference type="Proteomes" id="UP000183947"/>
    </source>
</evidence>
<protein>
    <submittedName>
        <fullName evidence="2">Uncharacterized protein</fullName>
    </submittedName>
</protein>
<name>A0A1M6NT45_9BACT</name>
<evidence type="ECO:0000313" key="2">
    <source>
        <dbReference type="EMBL" id="SHJ98762.1"/>
    </source>
</evidence>
<evidence type="ECO:0000256" key="1">
    <source>
        <dbReference type="SAM" id="Phobius"/>
    </source>
</evidence>
<feature type="transmembrane region" description="Helical" evidence="1">
    <location>
        <begin position="6"/>
        <end position="24"/>
    </location>
</feature>
<dbReference type="AlphaFoldDB" id="A0A1M6NT45"/>
<sequence length="219" mass="24495">MYIFLISVHTSINIFLFLSGYGLSIKGCCRLLLLHGVIYCYIIAPALLRASVIIPHHALDASGFRNFNFQKTGHVRYMAAIIHTEQVLWLSLSFDNNVLQFYPVEGILLAGLLIADPFLTYLSIEAQEWLFLKACWYSSKKRRITGLQLAHMRLYGGQAPCFCSGIPIDQVCIHGQPNSVCPLPKSKQDAAILAVTDSKLAVRLTVPMERFRQYLGCAG</sequence>
<proteinExistence type="predicted"/>
<keyword evidence="1" id="KW-0472">Membrane</keyword>
<feature type="transmembrane region" description="Helical" evidence="1">
    <location>
        <begin position="101"/>
        <end position="124"/>
    </location>
</feature>
<feature type="transmembrane region" description="Helical" evidence="1">
    <location>
        <begin position="31"/>
        <end position="54"/>
    </location>
</feature>
<keyword evidence="1" id="KW-1133">Transmembrane helix</keyword>
<keyword evidence="3" id="KW-1185">Reference proteome</keyword>